<gene>
    <name evidence="3" type="ORF">SAMN05216412_105153</name>
</gene>
<evidence type="ECO:0000313" key="4">
    <source>
        <dbReference type="Proteomes" id="UP000183339"/>
    </source>
</evidence>
<dbReference type="PANTHER" id="PTHR46268:SF6">
    <property type="entry name" value="UNIVERSAL STRESS PROTEIN UP12"/>
    <property type="match status" value="1"/>
</dbReference>
<feature type="domain" description="UspA" evidence="2">
    <location>
        <begin position="159"/>
        <end position="299"/>
    </location>
</feature>
<dbReference type="SUPFAM" id="SSF52402">
    <property type="entry name" value="Adenine nucleotide alpha hydrolases-like"/>
    <property type="match status" value="2"/>
</dbReference>
<dbReference type="PANTHER" id="PTHR46268">
    <property type="entry name" value="STRESS RESPONSE PROTEIN NHAX"/>
    <property type="match status" value="1"/>
</dbReference>
<dbReference type="CDD" id="cd00293">
    <property type="entry name" value="USP-like"/>
    <property type="match status" value="2"/>
</dbReference>
<evidence type="ECO:0000259" key="2">
    <source>
        <dbReference type="Pfam" id="PF00582"/>
    </source>
</evidence>
<name>A0A1I0DTF0_9PROT</name>
<dbReference type="Pfam" id="PF00582">
    <property type="entry name" value="Usp"/>
    <property type="match status" value="2"/>
</dbReference>
<dbReference type="Gene3D" id="3.40.50.620">
    <property type="entry name" value="HUPs"/>
    <property type="match status" value="2"/>
</dbReference>
<dbReference type="EMBL" id="FOHI01000005">
    <property type="protein sequence ID" value="SET35496.1"/>
    <property type="molecule type" value="Genomic_DNA"/>
</dbReference>
<dbReference type="InterPro" id="IPR014729">
    <property type="entry name" value="Rossmann-like_a/b/a_fold"/>
</dbReference>
<evidence type="ECO:0000256" key="1">
    <source>
        <dbReference type="ARBA" id="ARBA00008791"/>
    </source>
</evidence>
<reference evidence="3 4" key="1">
    <citation type="submission" date="2016-10" db="EMBL/GenBank/DDBJ databases">
        <authorList>
            <person name="de Groot N.N."/>
        </authorList>
    </citation>
    <scope>NUCLEOTIDE SEQUENCE [LARGE SCALE GENOMIC DNA]</scope>
    <source>
        <strain evidence="3 4">Nl7</strain>
    </source>
</reference>
<proteinExistence type="inferred from homology"/>
<dbReference type="InterPro" id="IPR006015">
    <property type="entry name" value="Universal_stress_UspA"/>
</dbReference>
<dbReference type="AlphaFoldDB" id="A0A1I0DTF0"/>
<protein>
    <submittedName>
        <fullName evidence="3">Nucleotide-binding universal stress protein, UspA family</fullName>
    </submittedName>
</protein>
<feature type="domain" description="UspA" evidence="2">
    <location>
        <begin position="11"/>
        <end position="152"/>
    </location>
</feature>
<dbReference type="Proteomes" id="UP000183339">
    <property type="component" value="Unassembled WGS sequence"/>
</dbReference>
<organism evidence="3 4">
    <name type="scientific">Nitrosospira multiformis</name>
    <dbReference type="NCBI Taxonomy" id="1231"/>
    <lineage>
        <taxon>Bacteria</taxon>
        <taxon>Pseudomonadati</taxon>
        <taxon>Pseudomonadota</taxon>
        <taxon>Betaproteobacteria</taxon>
        <taxon>Nitrosomonadales</taxon>
        <taxon>Nitrosomonadaceae</taxon>
        <taxon>Nitrosospira</taxon>
    </lineage>
</organism>
<dbReference type="InterPro" id="IPR006016">
    <property type="entry name" value="UspA"/>
</dbReference>
<comment type="similarity">
    <text evidence="1">Belongs to the universal stress protein A family.</text>
</comment>
<dbReference type="PRINTS" id="PR01438">
    <property type="entry name" value="UNVRSLSTRESS"/>
</dbReference>
<evidence type="ECO:0000313" key="3">
    <source>
        <dbReference type="EMBL" id="SET35496.1"/>
    </source>
</evidence>
<sequence>MLLRGTYVEKIQRILIATDFSPRGERAVQRAALLASEHAAELYLLHVLPALPLEVFKHLIAETPLETEQRLYNRAKIALQDRAEMLASKGIRVKHHVAIGRAHLEINRYAQSHHADLIVIGDQGESFAREFFLGTTASKTLRTGHHPLLIVKQEPRDKYKHVLVPVDFSKNSLTALEMALKVMIDASIHVLHVVEMPLGQKMKQAGYDADRVDRYREEMLTHAREGMEKIVSDYAPGGTRVASIIEYGRAPDAIREKTQALDIDLIVIGKRGQTELDEALFGSVTKHILYETPCDVLVVNPVI</sequence>
<accession>A0A1I0DTF0</accession>